<dbReference type="GO" id="GO:0034599">
    <property type="term" value="P:cellular response to oxidative stress"/>
    <property type="evidence" value="ECO:0007669"/>
    <property type="project" value="TreeGrafter"/>
</dbReference>
<feature type="domain" description="Thioredoxin" evidence="10">
    <location>
        <begin position="181"/>
        <end position="334"/>
    </location>
</feature>
<keyword evidence="3" id="KW-0049">Antioxidant</keyword>
<dbReference type="AlphaFoldDB" id="A0AA36JKC8"/>
<evidence type="ECO:0000256" key="4">
    <source>
        <dbReference type="ARBA" id="ARBA00023002"/>
    </source>
</evidence>
<gene>
    <name evidence="11" type="ORF">EVOR1521_LOCUS29409</name>
</gene>
<evidence type="ECO:0000256" key="1">
    <source>
        <dbReference type="ARBA" id="ARBA00013017"/>
    </source>
</evidence>
<dbReference type="Pfam" id="PF00578">
    <property type="entry name" value="AhpC-TSA"/>
    <property type="match status" value="1"/>
</dbReference>
<name>A0AA36JKC8_9DINO</name>
<dbReference type="EC" id="1.11.1.24" evidence="1"/>
<evidence type="ECO:0000256" key="3">
    <source>
        <dbReference type="ARBA" id="ARBA00022862"/>
    </source>
</evidence>
<comment type="similarity">
    <text evidence="8">Belongs to the peroxiredoxin family. BCP/PrxQ subfamily.</text>
</comment>
<dbReference type="GO" id="GO:0008379">
    <property type="term" value="F:thioredoxin peroxidase activity"/>
    <property type="evidence" value="ECO:0007669"/>
    <property type="project" value="TreeGrafter"/>
</dbReference>
<dbReference type="Gene3D" id="3.40.30.10">
    <property type="entry name" value="Glutaredoxin"/>
    <property type="match status" value="1"/>
</dbReference>
<protein>
    <recommendedName>
        <fullName evidence="1">thioredoxin-dependent peroxiredoxin</fullName>
        <ecNumber evidence="1">1.11.1.24</ecNumber>
    </recommendedName>
    <alternativeName>
        <fullName evidence="7">Thioredoxin peroxidase</fullName>
    </alternativeName>
</protein>
<keyword evidence="5" id="KW-1015">Disulfide bond</keyword>
<proteinExistence type="inferred from homology"/>
<dbReference type="EMBL" id="CAUJNA010003691">
    <property type="protein sequence ID" value="CAJ1407800.1"/>
    <property type="molecule type" value="Genomic_DNA"/>
</dbReference>
<evidence type="ECO:0000256" key="7">
    <source>
        <dbReference type="ARBA" id="ARBA00032824"/>
    </source>
</evidence>
<accession>A0AA36JKC8</accession>
<keyword evidence="4" id="KW-0560">Oxidoreductase</keyword>
<evidence type="ECO:0000256" key="2">
    <source>
        <dbReference type="ARBA" id="ARBA00022559"/>
    </source>
</evidence>
<dbReference type="PROSITE" id="PS51257">
    <property type="entry name" value="PROKAR_LIPOPROTEIN"/>
    <property type="match status" value="1"/>
</dbReference>
<dbReference type="SUPFAM" id="SSF52833">
    <property type="entry name" value="Thioredoxin-like"/>
    <property type="match status" value="1"/>
</dbReference>
<evidence type="ECO:0000256" key="8">
    <source>
        <dbReference type="ARBA" id="ARBA00038489"/>
    </source>
</evidence>
<evidence type="ECO:0000256" key="5">
    <source>
        <dbReference type="ARBA" id="ARBA00023157"/>
    </source>
</evidence>
<dbReference type="InterPro" id="IPR000866">
    <property type="entry name" value="AhpC/TSA"/>
</dbReference>
<comment type="caution">
    <text evidence="11">The sequence shown here is derived from an EMBL/GenBank/DDBJ whole genome shotgun (WGS) entry which is preliminary data.</text>
</comment>
<evidence type="ECO:0000256" key="6">
    <source>
        <dbReference type="ARBA" id="ARBA00023284"/>
    </source>
</evidence>
<dbReference type="PROSITE" id="PS51352">
    <property type="entry name" value="THIOREDOXIN_2"/>
    <property type="match status" value="1"/>
</dbReference>
<keyword evidence="2" id="KW-0575">Peroxidase</keyword>
<evidence type="ECO:0000313" key="11">
    <source>
        <dbReference type="EMBL" id="CAJ1407800.1"/>
    </source>
</evidence>
<evidence type="ECO:0000259" key="10">
    <source>
        <dbReference type="PROSITE" id="PS51352"/>
    </source>
</evidence>
<keyword evidence="12" id="KW-1185">Reference proteome</keyword>
<sequence>MAMARTARSRKALLPALALGVLGCAFVAPVERSAVRRLLLAGHLGMLPSAANAQEKGYQEASIRIGSSFQVLYDGAIPNDDFFVSPGLADFGTDPLSSPKVLFVKPTSKAYAQGLRVGDELKYMSKIGIPGMYSEGQIRKMRDVDKEIKRASNASSLFGYEKLGMEVGPGLYMEFKANGVVQPGEQAPDFKLPASSGGQLALSELLAGNEFLVVFFRPSSRFRGGDLQEVQLFNRAQKDLAARGATVVGIQMEPITALMTQANAMDLGFPMLCDFDGSVARAYGAYLELEEQGPNTDRKTFIIGKDGKVKTSFVDVGYDADKKRLKAHVADVVRVLGGDPQKALQAMQPKSKSVGEMLDIAVGRAPPSPRIR</sequence>
<dbReference type="PANTHER" id="PTHR42801">
    <property type="entry name" value="THIOREDOXIN-DEPENDENT PEROXIDE REDUCTASE"/>
    <property type="match status" value="1"/>
</dbReference>
<dbReference type="CDD" id="cd03017">
    <property type="entry name" value="PRX_BCP"/>
    <property type="match status" value="1"/>
</dbReference>
<comment type="catalytic activity">
    <reaction evidence="9">
        <text>a hydroperoxide + [thioredoxin]-dithiol = an alcohol + [thioredoxin]-disulfide + H2O</text>
        <dbReference type="Rhea" id="RHEA:62620"/>
        <dbReference type="Rhea" id="RHEA-COMP:10698"/>
        <dbReference type="Rhea" id="RHEA-COMP:10700"/>
        <dbReference type="ChEBI" id="CHEBI:15377"/>
        <dbReference type="ChEBI" id="CHEBI:29950"/>
        <dbReference type="ChEBI" id="CHEBI:30879"/>
        <dbReference type="ChEBI" id="CHEBI:35924"/>
        <dbReference type="ChEBI" id="CHEBI:50058"/>
        <dbReference type="EC" id="1.11.1.24"/>
    </reaction>
</comment>
<dbReference type="GO" id="GO:0045454">
    <property type="term" value="P:cell redox homeostasis"/>
    <property type="evidence" value="ECO:0007669"/>
    <property type="project" value="TreeGrafter"/>
</dbReference>
<organism evidence="11 12">
    <name type="scientific">Effrenium voratum</name>
    <dbReference type="NCBI Taxonomy" id="2562239"/>
    <lineage>
        <taxon>Eukaryota</taxon>
        <taxon>Sar</taxon>
        <taxon>Alveolata</taxon>
        <taxon>Dinophyceae</taxon>
        <taxon>Suessiales</taxon>
        <taxon>Symbiodiniaceae</taxon>
        <taxon>Effrenium</taxon>
    </lineage>
</organism>
<evidence type="ECO:0000313" key="12">
    <source>
        <dbReference type="Proteomes" id="UP001178507"/>
    </source>
</evidence>
<dbReference type="Proteomes" id="UP001178507">
    <property type="component" value="Unassembled WGS sequence"/>
</dbReference>
<keyword evidence="6" id="KW-0676">Redox-active center</keyword>
<reference evidence="11" key="1">
    <citation type="submission" date="2023-08" db="EMBL/GenBank/DDBJ databases">
        <authorList>
            <person name="Chen Y."/>
            <person name="Shah S."/>
            <person name="Dougan E. K."/>
            <person name="Thang M."/>
            <person name="Chan C."/>
        </authorList>
    </citation>
    <scope>NUCLEOTIDE SEQUENCE</scope>
</reference>
<dbReference type="InterPro" id="IPR013766">
    <property type="entry name" value="Thioredoxin_domain"/>
</dbReference>
<dbReference type="InterPro" id="IPR036249">
    <property type="entry name" value="Thioredoxin-like_sf"/>
</dbReference>
<evidence type="ECO:0000256" key="9">
    <source>
        <dbReference type="ARBA" id="ARBA00049091"/>
    </source>
</evidence>
<dbReference type="InterPro" id="IPR050924">
    <property type="entry name" value="Peroxiredoxin_BCP/PrxQ"/>
</dbReference>
<dbReference type="GO" id="GO:0005737">
    <property type="term" value="C:cytoplasm"/>
    <property type="evidence" value="ECO:0007669"/>
    <property type="project" value="TreeGrafter"/>
</dbReference>
<dbReference type="PANTHER" id="PTHR42801:SF22">
    <property type="entry name" value="PEROXIREDOXIN SLL0755-RELATED"/>
    <property type="match status" value="1"/>
</dbReference>